<evidence type="ECO:0000313" key="3">
    <source>
        <dbReference type="EMBL" id="KAB7708608.1"/>
    </source>
</evidence>
<evidence type="ECO:0000259" key="2">
    <source>
        <dbReference type="PROSITE" id="PS51782"/>
    </source>
</evidence>
<dbReference type="Proteomes" id="UP000429595">
    <property type="component" value="Unassembled WGS sequence"/>
</dbReference>
<dbReference type="InterPro" id="IPR048862">
    <property type="entry name" value="SPOCS_spoVID_N"/>
</dbReference>
<feature type="compositionally biased region" description="Low complexity" evidence="1">
    <location>
        <begin position="172"/>
        <end position="183"/>
    </location>
</feature>
<dbReference type="InterPro" id="IPR036779">
    <property type="entry name" value="LysM_dom_sf"/>
</dbReference>
<dbReference type="AlphaFoldDB" id="A0A6I1FIV8"/>
<dbReference type="CDD" id="cd00118">
    <property type="entry name" value="LysM"/>
    <property type="match status" value="1"/>
</dbReference>
<evidence type="ECO:0000256" key="1">
    <source>
        <dbReference type="SAM" id="MobiDB-lite"/>
    </source>
</evidence>
<comment type="caution">
    <text evidence="3">The sequence shown here is derived from an EMBL/GenBank/DDBJ whole genome shotgun (WGS) entry which is preliminary data.</text>
</comment>
<dbReference type="InterPro" id="IPR014256">
    <property type="entry name" value="Spore_VI_D"/>
</dbReference>
<dbReference type="EMBL" id="WEIO01000001">
    <property type="protein sequence ID" value="KAB7708608.1"/>
    <property type="molecule type" value="Genomic_DNA"/>
</dbReference>
<reference evidence="3 4" key="1">
    <citation type="submission" date="2019-10" db="EMBL/GenBank/DDBJ databases">
        <title>Bacillus aerolatum sp. nov., isolated from bioaerosol of sport playgrounds.</title>
        <authorList>
            <person name="Chen P."/>
            <person name="Zhang G."/>
        </authorList>
    </citation>
    <scope>NUCLEOTIDE SEQUENCE [LARGE SCALE GENOMIC DNA]</scope>
    <source>
        <strain evidence="3 4">CX253</strain>
    </source>
</reference>
<organism evidence="3 4">
    <name type="scientific">Bacillus aerolatus</name>
    <dbReference type="NCBI Taxonomy" id="2653354"/>
    <lineage>
        <taxon>Bacteria</taxon>
        <taxon>Bacillati</taxon>
        <taxon>Bacillota</taxon>
        <taxon>Bacilli</taxon>
        <taxon>Bacillales</taxon>
        <taxon>Bacillaceae</taxon>
        <taxon>Bacillus</taxon>
    </lineage>
</organism>
<dbReference type="InterPro" id="IPR018392">
    <property type="entry name" value="LysM"/>
</dbReference>
<protein>
    <submittedName>
        <fullName evidence="3">Stage VI sporulation protein D</fullName>
    </submittedName>
</protein>
<feature type="domain" description="LysM" evidence="2">
    <location>
        <begin position="371"/>
        <end position="415"/>
    </location>
</feature>
<dbReference type="NCBIfam" id="TIGR02907">
    <property type="entry name" value="spore_VI_D"/>
    <property type="match status" value="1"/>
</dbReference>
<feature type="region of interest" description="Disordered" evidence="1">
    <location>
        <begin position="172"/>
        <end position="344"/>
    </location>
</feature>
<feature type="compositionally biased region" description="Basic and acidic residues" evidence="1">
    <location>
        <begin position="196"/>
        <end position="230"/>
    </location>
</feature>
<accession>A0A6I1FIV8</accession>
<name>A0A6I1FIV8_9BACI</name>
<gene>
    <name evidence="3" type="primary">spoVID</name>
    <name evidence="3" type="ORF">F9802_00150</name>
</gene>
<keyword evidence="4" id="KW-1185">Reference proteome</keyword>
<proteinExistence type="predicted"/>
<dbReference type="SUPFAM" id="SSF54106">
    <property type="entry name" value="LysM domain"/>
    <property type="match status" value="1"/>
</dbReference>
<feature type="compositionally biased region" description="Acidic residues" evidence="1">
    <location>
        <begin position="246"/>
        <end position="255"/>
    </location>
</feature>
<dbReference type="PROSITE" id="PS51782">
    <property type="entry name" value="LYSM"/>
    <property type="match status" value="1"/>
</dbReference>
<sequence>MVREDEYGLNASIQTNKLNEAVDLKGGNEVASQDVSYLRFSLEETVWFSSGQEVKELYSISLDPQIQSEEEDQFVRMHGFLELSGEYAPSEKKETEQTVTTTHKFVQQVLERGDSECEFFHRFPIDITIPKNRIAKMEDVEIYIDSFDYEFPEKANLKLTVDLSISGIAEEQPAAERAPAAKTEAAEAAEETEEIVEVKKKEEPVKNMKEEEPAEVKKKEEVKSMKKEEPEFSILKLDVNTTDSMEKEEEAETDFSVEVKRQPDLPEKEVESQLIEAIEKRKEKRMSESPNIILDMESVNQEPTETAPATEDISEEPADIQESPDLTDSPSNEPEAVEPKKKKAFGLKKKETMSLADFFARKEPEEAVTWKVCLVQKDDTLQKVAERYGLPVADLVRENRLETNQSIEEGQVLYIPSSHSAGK</sequence>
<dbReference type="Pfam" id="PF01476">
    <property type="entry name" value="LysM"/>
    <property type="match status" value="1"/>
</dbReference>
<feature type="compositionally biased region" description="Basic and acidic residues" evidence="1">
    <location>
        <begin position="257"/>
        <end position="287"/>
    </location>
</feature>
<dbReference type="Pfam" id="PF20918">
    <property type="entry name" value="SPOCS_spoVID-N"/>
    <property type="match status" value="1"/>
</dbReference>
<dbReference type="SMART" id="SM00257">
    <property type="entry name" value="LysM"/>
    <property type="match status" value="1"/>
</dbReference>
<evidence type="ECO:0000313" key="4">
    <source>
        <dbReference type="Proteomes" id="UP000429595"/>
    </source>
</evidence>
<dbReference type="Gene3D" id="3.10.350.10">
    <property type="entry name" value="LysM domain"/>
    <property type="match status" value="1"/>
</dbReference>